<feature type="transmembrane region" description="Helical" evidence="1">
    <location>
        <begin position="6"/>
        <end position="27"/>
    </location>
</feature>
<reference evidence="2 3" key="1">
    <citation type="journal article" date="2018" name="Nat. Ecol. Evol.">
        <title>Pezizomycetes genomes reveal the molecular basis of ectomycorrhizal truffle lifestyle.</title>
        <authorList>
            <person name="Murat C."/>
            <person name="Payen T."/>
            <person name="Noel B."/>
            <person name="Kuo A."/>
            <person name="Morin E."/>
            <person name="Chen J."/>
            <person name="Kohler A."/>
            <person name="Krizsan K."/>
            <person name="Balestrini R."/>
            <person name="Da Silva C."/>
            <person name="Montanini B."/>
            <person name="Hainaut M."/>
            <person name="Levati E."/>
            <person name="Barry K.W."/>
            <person name="Belfiori B."/>
            <person name="Cichocki N."/>
            <person name="Clum A."/>
            <person name="Dockter R.B."/>
            <person name="Fauchery L."/>
            <person name="Guy J."/>
            <person name="Iotti M."/>
            <person name="Le Tacon F."/>
            <person name="Lindquist E.A."/>
            <person name="Lipzen A."/>
            <person name="Malagnac F."/>
            <person name="Mello A."/>
            <person name="Molinier V."/>
            <person name="Miyauchi S."/>
            <person name="Poulain J."/>
            <person name="Riccioni C."/>
            <person name="Rubini A."/>
            <person name="Sitrit Y."/>
            <person name="Splivallo R."/>
            <person name="Traeger S."/>
            <person name="Wang M."/>
            <person name="Zifcakova L."/>
            <person name="Wipf D."/>
            <person name="Zambonelli A."/>
            <person name="Paolocci F."/>
            <person name="Nowrousian M."/>
            <person name="Ottonello S."/>
            <person name="Baldrian P."/>
            <person name="Spatafora J.W."/>
            <person name="Henrissat B."/>
            <person name="Nagy L.G."/>
            <person name="Aury J.M."/>
            <person name="Wincker P."/>
            <person name="Grigoriev I.V."/>
            <person name="Bonfante P."/>
            <person name="Martin F.M."/>
        </authorList>
    </citation>
    <scope>NUCLEOTIDE SEQUENCE [LARGE SCALE GENOMIC DNA]</scope>
    <source>
        <strain evidence="2 3">120613-1</strain>
    </source>
</reference>
<accession>A0A3N4JQR8</accession>
<keyword evidence="1" id="KW-1133">Transmembrane helix</keyword>
<evidence type="ECO:0000313" key="3">
    <source>
        <dbReference type="Proteomes" id="UP000276215"/>
    </source>
</evidence>
<proteinExistence type="predicted"/>
<sequence length="93" mass="10051">MSFFIPAVPAFSFLVWMKGLLVVSGGLKQEGGKGSSSSYIGSWVWFEFCKEGMELSPTSHDKGRGKVSTKGFMLMVGNDVVGNEICIGNHSIK</sequence>
<keyword evidence="1" id="KW-0812">Transmembrane</keyword>
<evidence type="ECO:0000313" key="2">
    <source>
        <dbReference type="EMBL" id="RPB00676.1"/>
    </source>
</evidence>
<name>A0A3N4JQR8_9PEZI</name>
<dbReference type="AlphaFoldDB" id="A0A3N4JQR8"/>
<organism evidence="2 3">
    <name type="scientific">Choiromyces venosus 120613-1</name>
    <dbReference type="NCBI Taxonomy" id="1336337"/>
    <lineage>
        <taxon>Eukaryota</taxon>
        <taxon>Fungi</taxon>
        <taxon>Dikarya</taxon>
        <taxon>Ascomycota</taxon>
        <taxon>Pezizomycotina</taxon>
        <taxon>Pezizomycetes</taxon>
        <taxon>Pezizales</taxon>
        <taxon>Tuberaceae</taxon>
        <taxon>Choiromyces</taxon>
    </lineage>
</organism>
<dbReference type="EMBL" id="ML120378">
    <property type="protein sequence ID" value="RPB00676.1"/>
    <property type="molecule type" value="Genomic_DNA"/>
</dbReference>
<dbReference type="Proteomes" id="UP000276215">
    <property type="component" value="Unassembled WGS sequence"/>
</dbReference>
<evidence type="ECO:0000256" key="1">
    <source>
        <dbReference type="SAM" id="Phobius"/>
    </source>
</evidence>
<protein>
    <submittedName>
        <fullName evidence="2">Uncharacterized protein</fullName>
    </submittedName>
</protein>
<keyword evidence="3" id="KW-1185">Reference proteome</keyword>
<keyword evidence="1" id="KW-0472">Membrane</keyword>
<gene>
    <name evidence="2" type="ORF">L873DRAFT_1804755</name>
</gene>